<reference evidence="5 6" key="1">
    <citation type="journal article" date="2019" name="Int. J. Syst. Evol. Microbiol.">
        <title>The Global Catalogue of Microorganisms (GCM) 10K type strain sequencing project: providing services to taxonomists for standard genome sequencing and annotation.</title>
        <authorList>
            <consortium name="The Broad Institute Genomics Platform"/>
            <consortium name="The Broad Institute Genome Sequencing Center for Infectious Disease"/>
            <person name="Wu L."/>
            <person name="Ma J."/>
        </authorList>
    </citation>
    <scope>NUCLEOTIDE SEQUENCE [LARGE SCALE GENOMIC DNA]</scope>
    <source>
        <strain evidence="5 6">JCM 10649</strain>
    </source>
</reference>
<dbReference type="CDD" id="cd06127">
    <property type="entry name" value="DEDDh"/>
    <property type="match status" value="1"/>
</dbReference>
<dbReference type="InterPro" id="IPR012337">
    <property type="entry name" value="RNaseH-like_sf"/>
</dbReference>
<dbReference type="RefSeq" id="WP_344090121.1">
    <property type="nucleotide sequence ID" value="NZ_BAAAHB010000026.1"/>
</dbReference>
<feature type="domain" description="Exonuclease" evidence="4">
    <location>
        <begin position="312"/>
        <end position="466"/>
    </location>
</feature>
<dbReference type="Pfam" id="PF00929">
    <property type="entry name" value="RNase_T"/>
    <property type="match status" value="1"/>
</dbReference>
<dbReference type="PANTHER" id="PTHR30231:SF4">
    <property type="entry name" value="PROTEIN NEN2"/>
    <property type="match status" value="1"/>
</dbReference>
<keyword evidence="3" id="KW-0269">Exonuclease</keyword>
<evidence type="ECO:0000256" key="2">
    <source>
        <dbReference type="ARBA" id="ARBA00022801"/>
    </source>
</evidence>
<keyword evidence="2" id="KW-0378">Hydrolase</keyword>
<evidence type="ECO:0000313" key="6">
    <source>
        <dbReference type="Proteomes" id="UP001499895"/>
    </source>
</evidence>
<evidence type="ECO:0000259" key="4">
    <source>
        <dbReference type="SMART" id="SM00479"/>
    </source>
</evidence>
<dbReference type="Proteomes" id="UP001499895">
    <property type="component" value="Unassembled WGS sequence"/>
</dbReference>
<name>A0ABN1A073_9ACTN</name>
<keyword evidence="1" id="KW-0540">Nuclease</keyword>
<protein>
    <recommendedName>
        <fullName evidence="4">Exonuclease domain-containing protein</fullName>
    </recommendedName>
</protein>
<dbReference type="SUPFAM" id="SSF53098">
    <property type="entry name" value="Ribonuclease H-like"/>
    <property type="match status" value="1"/>
</dbReference>
<dbReference type="PANTHER" id="PTHR30231">
    <property type="entry name" value="DNA POLYMERASE III SUBUNIT EPSILON"/>
    <property type="match status" value="1"/>
</dbReference>
<evidence type="ECO:0000313" key="5">
    <source>
        <dbReference type="EMBL" id="GAA0464390.1"/>
    </source>
</evidence>
<organism evidence="5 6">
    <name type="scientific">Streptomyces stramineus</name>
    <dbReference type="NCBI Taxonomy" id="173861"/>
    <lineage>
        <taxon>Bacteria</taxon>
        <taxon>Bacillati</taxon>
        <taxon>Actinomycetota</taxon>
        <taxon>Actinomycetes</taxon>
        <taxon>Kitasatosporales</taxon>
        <taxon>Streptomycetaceae</taxon>
        <taxon>Streptomyces</taxon>
    </lineage>
</organism>
<sequence>MTDTLVEAAPQESLPEALGARRIAALLAQHLDEPVTADDVNELVAQKHLVCCDSYKGHPLYATADALALDAELVRGLVAERVAWEAASLPRDAAAERIGWHWRDIARMGAEGRITVGRGGRYLIADVDRLPEEAAGEQYITAQAAADVLEIRHPADWQYVEAAGWVKPAGSYERPVGSGRRTVTVALFRLGDVQDLRDLPGVDWEAVRGLPKGAPSPLREYAQLAPSRAATVKAFAQALADRHGVTVWAWNSPYSGRWELDWERLDGAPGKDQVADELAADPAAGSYADEITLCPQWGRLTRQARALLEPDTAVILDTETTDLYGQTIEIAVIDATTGKKLMDTLVKPTEKITAGARWVHGISDEDVADARPFDRVLPRLRKVTKDRVVCAYNAEFDRSVVLGDIRRAGRKPMHLEPRDSWFCLMEAYAAWMGSGRWLRLGGGHRALGDCQAARDVLIEMSKGRGTEFTPRKQ</sequence>
<proteinExistence type="predicted"/>
<comment type="caution">
    <text evidence="5">The sequence shown here is derived from an EMBL/GenBank/DDBJ whole genome shotgun (WGS) entry which is preliminary data.</text>
</comment>
<evidence type="ECO:0000256" key="1">
    <source>
        <dbReference type="ARBA" id="ARBA00022722"/>
    </source>
</evidence>
<keyword evidence="6" id="KW-1185">Reference proteome</keyword>
<accession>A0ABN1A073</accession>
<evidence type="ECO:0000256" key="3">
    <source>
        <dbReference type="ARBA" id="ARBA00022839"/>
    </source>
</evidence>
<dbReference type="InterPro" id="IPR013520">
    <property type="entry name" value="Ribonucl_H"/>
</dbReference>
<dbReference type="InterPro" id="IPR036397">
    <property type="entry name" value="RNaseH_sf"/>
</dbReference>
<dbReference type="SMART" id="SM00479">
    <property type="entry name" value="EXOIII"/>
    <property type="match status" value="1"/>
</dbReference>
<gene>
    <name evidence="5" type="ORF">GCM10009544_28430</name>
</gene>
<dbReference type="EMBL" id="BAAAHB010000026">
    <property type="protein sequence ID" value="GAA0464390.1"/>
    <property type="molecule type" value="Genomic_DNA"/>
</dbReference>
<dbReference type="Gene3D" id="3.30.420.10">
    <property type="entry name" value="Ribonuclease H-like superfamily/Ribonuclease H"/>
    <property type="match status" value="1"/>
</dbReference>